<comment type="caution">
    <text evidence="1">The sequence shown here is derived from an EMBL/GenBank/DDBJ whole genome shotgun (WGS) entry which is preliminary data.</text>
</comment>
<accession>A0ACB9DCW5</accession>
<proteinExistence type="predicted"/>
<reference evidence="1 2" key="2">
    <citation type="journal article" date="2022" name="Mol. Ecol. Resour.">
        <title>The genomes of chicory, endive, great burdock and yacon provide insights into Asteraceae paleo-polyploidization history and plant inulin production.</title>
        <authorList>
            <person name="Fan W."/>
            <person name="Wang S."/>
            <person name="Wang H."/>
            <person name="Wang A."/>
            <person name="Jiang F."/>
            <person name="Liu H."/>
            <person name="Zhao H."/>
            <person name="Xu D."/>
            <person name="Zhang Y."/>
        </authorList>
    </citation>
    <scope>NUCLEOTIDE SEQUENCE [LARGE SCALE GENOMIC DNA]</scope>
    <source>
        <strain evidence="2">cv. Yunnan</strain>
        <tissue evidence="1">Leaves</tissue>
    </source>
</reference>
<name>A0ACB9DCW5_9ASTR</name>
<evidence type="ECO:0000313" key="2">
    <source>
        <dbReference type="Proteomes" id="UP001056120"/>
    </source>
</evidence>
<evidence type="ECO:0000313" key="1">
    <source>
        <dbReference type="EMBL" id="KAI3744390.1"/>
    </source>
</evidence>
<organism evidence="1 2">
    <name type="scientific">Smallanthus sonchifolius</name>
    <dbReference type="NCBI Taxonomy" id="185202"/>
    <lineage>
        <taxon>Eukaryota</taxon>
        <taxon>Viridiplantae</taxon>
        <taxon>Streptophyta</taxon>
        <taxon>Embryophyta</taxon>
        <taxon>Tracheophyta</taxon>
        <taxon>Spermatophyta</taxon>
        <taxon>Magnoliopsida</taxon>
        <taxon>eudicotyledons</taxon>
        <taxon>Gunneridae</taxon>
        <taxon>Pentapetalae</taxon>
        <taxon>asterids</taxon>
        <taxon>campanulids</taxon>
        <taxon>Asterales</taxon>
        <taxon>Asteraceae</taxon>
        <taxon>Asteroideae</taxon>
        <taxon>Heliantheae alliance</taxon>
        <taxon>Millerieae</taxon>
        <taxon>Smallanthus</taxon>
    </lineage>
</organism>
<dbReference type="EMBL" id="CM042036">
    <property type="protein sequence ID" value="KAI3744390.1"/>
    <property type="molecule type" value="Genomic_DNA"/>
</dbReference>
<gene>
    <name evidence="1" type="ORF">L1987_57470</name>
</gene>
<keyword evidence="2" id="KW-1185">Reference proteome</keyword>
<protein>
    <submittedName>
        <fullName evidence="1">Uncharacterized protein</fullName>
    </submittedName>
</protein>
<sequence>MHFTSNAVYINDSKCSHNHAVNKPAAGHNQAVNKPAAGHNQAVNKPTAGTTATSIPELIENSWDIQQGGNRRG</sequence>
<dbReference type="Proteomes" id="UP001056120">
    <property type="component" value="Linkage Group LG19"/>
</dbReference>
<reference evidence="2" key="1">
    <citation type="journal article" date="2022" name="Mol. Ecol. Resour.">
        <title>The genomes of chicory, endive, great burdock and yacon provide insights into Asteraceae palaeo-polyploidization history and plant inulin production.</title>
        <authorList>
            <person name="Fan W."/>
            <person name="Wang S."/>
            <person name="Wang H."/>
            <person name="Wang A."/>
            <person name="Jiang F."/>
            <person name="Liu H."/>
            <person name="Zhao H."/>
            <person name="Xu D."/>
            <person name="Zhang Y."/>
        </authorList>
    </citation>
    <scope>NUCLEOTIDE SEQUENCE [LARGE SCALE GENOMIC DNA]</scope>
    <source>
        <strain evidence="2">cv. Yunnan</strain>
    </source>
</reference>